<dbReference type="PANTHER" id="PTHR19134:SF562">
    <property type="entry name" value="PROTEIN-TYROSINE-PHOSPHATASE"/>
    <property type="match status" value="1"/>
</dbReference>
<comment type="similarity">
    <text evidence="1">Belongs to the protein-tyrosine phosphatase family.</text>
</comment>
<dbReference type="CDD" id="cd00047">
    <property type="entry name" value="PTPc"/>
    <property type="match status" value="1"/>
</dbReference>
<evidence type="ECO:0000259" key="6">
    <source>
        <dbReference type="PROSITE" id="PS50056"/>
    </source>
</evidence>
<dbReference type="InterPro" id="IPR050348">
    <property type="entry name" value="Protein-Tyr_Phosphatase"/>
</dbReference>
<dbReference type="EMBL" id="CAJPIN010041630">
    <property type="protein sequence ID" value="CAG2065286.1"/>
    <property type="molecule type" value="Genomic_DNA"/>
</dbReference>
<dbReference type="EC" id="3.1.3.48" evidence="2"/>
<keyword evidence="4" id="KW-0904">Protein phosphatase</keyword>
<sequence length="115" mass="12595">VSQLHFTSWPDHGVPFYPQSVAAYLKQLLLTPRGNGPILVHCSAGVGRTGTIILADICLRMAAAEGAVDILGFQQSMREERPNMVDNLVSLFSHNETVNRTFDLNGMSGHMTLEN</sequence>
<dbReference type="InterPro" id="IPR016130">
    <property type="entry name" value="Tyr_Pase_AS"/>
</dbReference>
<dbReference type="PROSITE" id="PS00383">
    <property type="entry name" value="TYR_PHOSPHATASE_1"/>
    <property type="match status" value="1"/>
</dbReference>
<proteinExistence type="inferred from homology"/>
<reference evidence="7" key="1">
    <citation type="submission" date="2021-03" db="EMBL/GenBank/DDBJ databases">
        <authorList>
            <person name="Tran Van P."/>
        </authorList>
    </citation>
    <scope>NUCLEOTIDE SEQUENCE</scope>
</reference>
<organism evidence="7 8">
    <name type="scientific">Timema podura</name>
    <name type="common">Walking stick</name>
    <dbReference type="NCBI Taxonomy" id="61482"/>
    <lineage>
        <taxon>Eukaryota</taxon>
        <taxon>Metazoa</taxon>
        <taxon>Ecdysozoa</taxon>
        <taxon>Arthropoda</taxon>
        <taxon>Hexapoda</taxon>
        <taxon>Insecta</taxon>
        <taxon>Pterygota</taxon>
        <taxon>Neoptera</taxon>
        <taxon>Polyneoptera</taxon>
        <taxon>Phasmatodea</taxon>
        <taxon>Timematodea</taxon>
        <taxon>Timematoidea</taxon>
        <taxon>Timematidae</taxon>
        <taxon>Timema</taxon>
    </lineage>
</organism>
<dbReference type="PANTHER" id="PTHR19134">
    <property type="entry name" value="RECEPTOR-TYPE TYROSINE-PROTEIN PHOSPHATASE"/>
    <property type="match status" value="1"/>
</dbReference>
<dbReference type="PROSITE" id="PS50056">
    <property type="entry name" value="TYR_PHOSPHATASE_2"/>
    <property type="match status" value="1"/>
</dbReference>
<name>A0ABN7PDJ0_TIMPD</name>
<dbReference type="Pfam" id="PF00102">
    <property type="entry name" value="Y_phosphatase"/>
    <property type="match status" value="1"/>
</dbReference>
<keyword evidence="3" id="KW-0378">Hydrolase</keyword>
<evidence type="ECO:0000256" key="3">
    <source>
        <dbReference type="ARBA" id="ARBA00022801"/>
    </source>
</evidence>
<feature type="domain" description="Tyrosine specific protein phosphatases" evidence="6">
    <location>
        <begin position="19"/>
        <end position="92"/>
    </location>
</feature>
<evidence type="ECO:0000256" key="2">
    <source>
        <dbReference type="ARBA" id="ARBA00013064"/>
    </source>
</evidence>
<evidence type="ECO:0000313" key="7">
    <source>
        <dbReference type="EMBL" id="CAG2065286.1"/>
    </source>
</evidence>
<dbReference type="InterPro" id="IPR003595">
    <property type="entry name" value="Tyr_Pase_cat"/>
</dbReference>
<keyword evidence="8" id="KW-1185">Reference proteome</keyword>
<protein>
    <recommendedName>
        <fullName evidence="2">protein-tyrosine-phosphatase</fullName>
        <ecNumber evidence="2">3.1.3.48</ecNumber>
    </recommendedName>
</protein>
<evidence type="ECO:0000256" key="4">
    <source>
        <dbReference type="ARBA" id="ARBA00022912"/>
    </source>
</evidence>
<evidence type="ECO:0000256" key="1">
    <source>
        <dbReference type="ARBA" id="ARBA00009580"/>
    </source>
</evidence>
<dbReference type="Gene3D" id="3.90.190.10">
    <property type="entry name" value="Protein tyrosine phosphatase superfamily"/>
    <property type="match status" value="1"/>
</dbReference>
<dbReference type="InterPro" id="IPR000242">
    <property type="entry name" value="PTP_cat"/>
</dbReference>
<feature type="non-terminal residue" evidence="7">
    <location>
        <position position="1"/>
    </location>
</feature>
<dbReference type="PROSITE" id="PS50055">
    <property type="entry name" value="TYR_PHOSPHATASE_PTP"/>
    <property type="match status" value="1"/>
</dbReference>
<evidence type="ECO:0000313" key="8">
    <source>
        <dbReference type="Proteomes" id="UP001153148"/>
    </source>
</evidence>
<dbReference type="SUPFAM" id="SSF52799">
    <property type="entry name" value="(Phosphotyrosine protein) phosphatases II"/>
    <property type="match status" value="1"/>
</dbReference>
<dbReference type="InterPro" id="IPR000387">
    <property type="entry name" value="Tyr_Pase_dom"/>
</dbReference>
<dbReference type="PRINTS" id="PR00700">
    <property type="entry name" value="PRTYPHPHTASE"/>
</dbReference>
<comment type="caution">
    <text evidence="7">The sequence shown here is derived from an EMBL/GenBank/DDBJ whole genome shotgun (WGS) entry which is preliminary data.</text>
</comment>
<dbReference type="Proteomes" id="UP001153148">
    <property type="component" value="Unassembled WGS sequence"/>
</dbReference>
<gene>
    <name evidence="7" type="ORF">TPAB3V08_LOCUS12230</name>
</gene>
<dbReference type="SMART" id="SM00404">
    <property type="entry name" value="PTPc_motif"/>
    <property type="match status" value="1"/>
</dbReference>
<accession>A0ABN7PDJ0</accession>
<dbReference type="InterPro" id="IPR029021">
    <property type="entry name" value="Prot-tyrosine_phosphatase-like"/>
</dbReference>
<evidence type="ECO:0000259" key="5">
    <source>
        <dbReference type="PROSITE" id="PS50055"/>
    </source>
</evidence>
<feature type="domain" description="Tyrosine-protein phosphatase" evidence="5">
    <location>
        <begin position="1"/>
        <end position="87"/>
    </location>
</feature>